<dbReference type="GO" id="GO:0005739">
    <property type="term" value="C:mitochondrion"/>
    <property type="evidence" value="ECO:0007669"/>
    <property type="project" value="TreeGrafter"/>
</dbReference>
<gene>
    <name evidence="2" type="ORF">CYY_003746</name>
</gene>
<feature type="domain" description="DUF4460" evidence="1">
    <location>
        <begin position="41"/>
        <end position="151"/>
    </location>
</feature>
<dbReference type="AlphaFoldDB" id="A0A8J4PWJ0"/>
<proteinExistence type="predicted"/>
<keyword evidence="3" id="KW-1185">Reference proteome</keyword>
<evidence type="ECO:0000313" key="3">
    <source>
        <dbReference type="Proteomes" id="UP000695562"/>
    </source>
</evidence>
<dbReference type="Pfam" id="PF14687">
    <property type="entry name" value="DUF4460"/>
    <property type="match status" value="1"/>
</dbReference>
<name>A0A8J4PWJ0_9MYCE</name>
<dbReference type="OrthoDB" id="4238at2759"/>
<reference evidence="2" key="1">
    <citation type="submission" date="2020-01" db="EMBL/GenBank/DDBJ databases">
        <title>Development of genomics and gene disruption for Polysphondylium violaceum indicates a role for the polyketide synthase stlB in stalk morphogenesis.</title>
        <authorList>
            <person name="Narita B."/>
            <person name="Kawabe Y."/>
            <person name="Kin K."/>
            <person name="Saito T."/>
            <person name="Gibbs R."/>
            <person name="Kuspa A."/>
            <person name="Muzny D."/>
            <person name="Queller D."/>
            <person name="Richards S."/>
            <person name="Strassman J."/>
            <person name="Sucgang R."/>
            <person name="Worley K."/>
            <person name="Schaap P."/>
        </authorList>
    </citation>
    <scope>NUCLEOTIDE SEQUENCE</scope>
    <source>
        <strain evidence="2">QSvi11</strain>
    </source>
</reference>
<evidence type="ECO:0000259" key="1">
    <source>
        <dbReference type="Pfam" id="PF14687"/>
    </source>
</evidence>
<evidence type="ECO:0000313" key="2">
    <source>
        <dbReference type="EMBL" id="KAF2074961.1"/>
    </source>
</evidence>
<sequence>MLRSLLKTFTPVNGLNRSLLLNRNVSFQSPKRYLSTETTASDNKPKLKHVLKRFYLMIHPDTLQHHPTEKSVNSHNMKVFMSIVDQYKKRPHPDPNSKPQIHNLSFYVPEKDSEGKNIPDRFKMVDIEMIQNCLNPNHIPGQLAKLFGLCALPTDFVTEIEQIDNIKQPSIEGSLKDFLLDNKRYVYHTLIESAKQKAELDTFVRRIKREHDINVVLTTSADSSNFTYQENYHALYHFSDIMSRWRPVVTGNASAEKILRSLRFNLDHSEVNYISPDPMIFLDRSSPENWESYLNNINWDQLRDEIQYEKEESKKRNAQFVKERSEFEKHLYELEKLFKFRSIQWNEHDDPSEDPNSYLPHNEQMTECYSFTTMLLKHKYEIQTLVKTKLKNQHKVRINVGITPNLHKSKSFIDFQGTLRVSTKITFQEFIDILVDQYASCVEAVKKVEVYEPMRDYAQVRLGLRELTTLTSFAYSHGTDKVFEAYKKLYDNADTLRELGLSGFTIIITDYYSVSKNGEIYLKWDFNVQDIIRQLSAPQTEGSNEINIEQQQQQSQSN</sequence>
<organism evidence="2 3">
    <name type="scientific">Polysphondylium violaceum</name>
    <dbReference type="NCBI Taxonomy" id="133409"/>
    <lineage>
        <taxon>Eukaryota</taxon>
        <taxon>Amoebozoa</taxon>
        <taxon>Evosea</taxon>
        <taxon>Eumycetozoa</taxon>
        <taxon>Dictyostelia</taxon>
        <taxon>Dictyosteliales</taxon>
        <taxon>Dictyosteliaceae</taxon>
        <taxon>Polysphondylium</taxon>
    </lineage>
</organism>
<dbReference type="PANTHER" id="PTHR31596:SF1">
    <property type="entry name" value="T-CELL ACTIVATION INHIBITOR, MITOCHONDRIAL"/>
    <property type="match status" value="1"/>
</dbReference>
<dbReference type="EMBL" id="AJWJ01000121">
    <property type="protein sequence ID" value="KAF2074961.1"/>
    <property type="molecule type" value="Genomic_DNA"/>
</dbReference>
<accession>A0A8J4PWJ0</accession>
<dbReference type="InterPro" id="IPR027986">
    <property type="entry name" value="TCAIM"/>
</dbReference>
<dbReference type="InterPro" id="IPR028031">
    <property type="entry name" value="DUF4460"/>
</dbReference>
<protein>
    <recommendedName>
        <fullName evidence="1">DUF4460 domain-containing protein</fullName>
    </recommendedName>
</protein>
<dbReference type="Proteomes" id="UP000695562">
    <property type="component" value="Unassembled WGS sequence"/>
</dbReference>
<comment type="caution">
    <text evidence="2">The sequence shown here is derived from an EMBL/GenBank/DDBJ whole genome shotgun (WGS) entry which is preliminary data.</text>
</comment>
<dbReference type="PANTHER" id="PTHR31596">
    <property type="entry name" value="T-CELL ACTIVATION INHIBITOR, MITOCHONDRIAL"/>
    <property type="match status" value="1"/>
</dbReference>